<dbReference type="SUPFAM" id="SSF55729">
    <property type="entry name" value="Acyl-CoA N-acyltransferases (Nat)"/>
    <property type="match status" value="2"/>
</dbReference>
<evidence type="ECO:0000256" key="1">
    <source>
        <dbReference type="ARBA" id="ARBA00008694"/>
    </source>
</evidence>
<sequence length="383" mass="45260">MSEIIVRRARREDCKAVQKLSKELMKYEKLSDKPEMDDETFERDGFDGQPLYFCNVATCDEKTIGYAISHYNYASWCGKGMLLQDLYVSPDFRGKHVDSKLLKAVAKDAIENDCHKLDFLVLEWNSAQEFYKRHGAIDLSSKEPWHRYRILKNNLKKLADSINTSSYLPKSMYRSYMCAYLYVYLHVQIPIITRRNLYLFLIMSEIIIRKARREDCEAIRMLIQELADYEKMPDGPKIDYKTLERDGFDGQPLYLCNVATSDDKVIGYTLSYYTYSTWCGKSMYLEDIYVTPDFRRKHVGKKLLKAVAKVHLVRVAYDIYLIIKYSQEAIENDCHKLDFVVLKWNPAQEFYKRYRASDLTSKEQWHCYRFVEEDLKKLASDCE</sequence>
<gene>
    <name evidence="5" type="primary">Sat2</name>
    <name evidence="5" type="ORF">G6Z78_0000933</name>
</gene>
<evidence type="ECO:0000256" key="2">
    <source>
        <dbReference type="ARBA" id="ARBA00022679"/>
    </source>
</evidence>
<dbReference type="PANTHER" id="PTHR10545">
    <property type="entry name" value="DIAMINE N-ACETYLTRANSFERASE"/>
    <property type="match status" value="1"/>
</dbReference>
<feature type="domain" description="N-acetyltransferase" evidence="4">
    <location>
        <begin position="206"/>
        <end position="380"/>
    </location>
</feature>
<dbReference type="PROSITE" id="PS51186">
    <property type="entry name" value="GNAT"/>
    <property type="match status" value="2"/>
</dbReference>
<keyword evidence="2 5" id="KW-0808">Transferase</keyword>
<organism evidence="5 6">
    <name type="scientific">Pseudoatta argentina</name>
    <dbReference type="NCBI Taxonomy" id="621737"/>
    <lineage>
        <taxon>Eukaryota</taxon>
        <taxon>Metazoa</taxon>
        <taxon>Ecdysozoa</taxon>
        <taxon>Arthropoda</taxon>
        <taxon>Hexapoda</taxon>
        <taxon>Insecta</taxon>
        <taxon>Pterygota</taxon>
        <taxon>Neoptera</taxon>
        <taxon>Endopterygota</taxon>
        <taxon>Hymenoptera</taxon>
        <taxon>Apocrita</taxon>
        <taxon>Aculeata</taxon>
        <taxon>Formicoidea</taxon>
        <taxon>Formicidae</taxon>
        <taxon>Myrmicinae</taxon>
        <taxon>Pseudoatta</taxon>
    </lineage>
</organism>
<dbReference type="GO" id="GO:0008080">
    <property type="term" value="F:N-acetyltransferase activity"/>
    <property type="evidence" value="ECO:0007669"/>
    <property type="project" value="UniProtKB-ARBA"/>
</dbReference>
<dbReference type="EMBL" id="JAANIA010002538">
    <property type="protein sequence ID" value="KAG5312973.1"/>
    <property type="molecule type" value="Genomic_DNA"/>
</dbReference>
<dbReference type="PANTHER" id="PTHR10545:SF29">
    <property type="entry name" value="GH14572P-RELATED"/>
    <property type="match status" value="1"/>
</dbReference>
<accession>A0A836EGJ2</accession>
<dbReference type="CDD" id="cd04301">
    <property type="entry name" value="NAT_SF"/>
    <property type="match status" value="2"/>
</dbReference>
<evidence type="ECO:0000313" key="5">
    <source>
        <dbReference type="EMBL" id="KAG5312973.1"/>
    </source>
</evidence>
<feature type="domain" description="N-acetyltransferase" evidence="4">
    <location>
        <begin position="4"/>
        <end position="154"/>
    </location>
</feature>
<proteinExistence type="inferred from homology"/>
<keyword evidence="3" id="KW-0012">Acyltransferase</keyword>
<dbReference type="InterPro" id="IPR000182">
    <property type="entry name" value="GNAT_dom"/>
</dbReference>
<comment type="similarity">
    <text evidence="1">Belongs to the acetyltransferase family.</text>
</comment>
<name>A0A836EGJ2_9HYME</name>
<dbReference type="Pfam" id="PF00583">
    <property type="entry name" value="Acetyltransf_1"/>
    <property type="match status" value="2"/>
</dbReference>
<dbReference type="InterPro" id="IPR051016">
    <property type="entry name" value="Diverse_Substrate_AcTransf"/>
</dbReference>
<reference evidence="5" key="1">
    <citation type="submission" date="2020-02" db="EMBL/GenBank/DDBJ databases">
        <title>Relaxed selection underlies rapid genomic changes in the transitions from sociality to social parasitism in ants.</title>
        <authorList>
            <person name="Bi X."/>
        </authorList>
    </citation>
    <scope>NUCLEOTIDE SEQUENCE</scope>
    <source>
        <strain evidence="5">BGI-DK2014c</strain>
        <tissue evidence="5">Whole body</tissue>
    </source>
</reference>
<feature type="non-terminal residue" evidence="5">
    <location>
        <position position="383"/>
    </location>
</feature>
<dbReference type="Gene3D" id="3.40.630.30">
    <property type="match status" value="2"/>
</dbReference>
<keyword evidence="6" id="KW-1185">Reference proteome</keyword>
<evidence type="ECO:0000313" key="6">
    <source>
        <dbReference type="Proteomes" id="UP000668214"/>
    </source>
</evidence>
<comment type="caution">
    <text evidence="5">The sequence shown here is derived from an EMBL/GenBank/DDBJ whole genome shotgun (WGS) entry which is preliminary data.</text>
</comment>
<dbReference type="FunFam" id="3.40.630.30:FF:000064">
    <property type="entry name" value="GNAT family acetyltransferase"/>
    <property type="match status" value="2"/>
</dbReference>
<evidence type="ECO:0000259" key="4">
    <source>
        <dbReference type="PROSITE" id="PS51186"/>
    </source>
</evidence>
<dbReference type="Proteomes" id="UP000668214">
    <property type="component" value="Unassembled WGS sequence"/>
</dbReference>
<dbReference type="AlphaFoldDB" id="A0A836EGJ2"/>
<protein>
    <submittedName>
        <fullName evidence="5">SAT2 acetyltransferase</fullName>
    </submittedName>
</protein>
<dbReference type="InterPro" id="IPR016181">
    <property type="entry name" value="Acyl_CoA_acyltransferase"/>
</dbReference>
<feature type="non-terminal residue" evidence="5">
    <location>
        <position position="1"/>
    </location>
</feature>
<evidence type="ECO:0000256" key="3">
    <source>
        <dbReference type="ARBA" id="ARBA00023315"/>
    </source>
</evidence>